<dbReference type="Proteomes" id="UP000250235">
    <property type="component" value="Unassembled WGS sequence"/>
</dbReference>
<evidence type="ECO:0000313" key="3">
    <source>
        <dbReference type="Proteomes" id="UP000250235"/>
    </source>
</evidence>
<organism evidence="2 3">
    <name type="scientific">Dorcoceras hygrometricum</name>
    <dbReference type="NCBI Taxonomy" id="472368"/>
    <lineage>
        <taxon>Eukaryota</taxon>
        <taxon>Viridiplantae</taxon>
        <taxon>Streptophyta</taxon>
        <taxon>Embryophyta</taxon>
        <taxon>Tracheophyta</taxon>
        <taxon>Spermatophyta</taxon>
        <taxon>Magnoliopsida</taxon>
        <taxon>eudicotyledons</taxon>
        <taxon>Gunneridae</taxon>
        <taxon>Pentapetalae</taxon>
        <taxon>asterids</taxon>
        <taxon>lamiids</taxon>
        <taxon>Lamiales</taxon>
        <taxon>Gesneriaceae</taxon>
        <taxon>Didymocarpoideae</taxon>
        <taxon>Trichosporeae</taxon>
        <taxon>Loxocarpinae</taxon>
        <taxon>Dorcoceras</taxon>
    </lineage>
</organism>
<feature type="region of interest" description="Disordered" evidence="1">
    <location>
        <begin position="55"/>
        <end position="115"/>
    </location>
</feature>
<protein>
    <submittedName>
        <fullName evidence="2">Uncharacterized protein</fullName>
    </submittedName>
</protein>
<sequence>MSQSSTSRIAACLDEFQALQCYKAIEKINLMNMKEHPDKMEMVLYLCENPKIQLKKKPTTGQPAASASSRKLKYQSQRSRRNDDFSSSAKTEDQSSRKILYQSTGLQRNEKPDVALQRLIQTRRKEE</sequence>
<name>A0A2Z7B2Q0_9LAMI</name>
<accession>A0A2Z7B2Q0</accession>
<dbReference type="EMBL" id="KV011806">
    <property type="protein sequence ID" value="KZV25909.1"/>
    <property type="molecule type" value="Genomic_DNA"/>
</dbReference>
<feature type="compositionally biased region" description="Basic and acidic residues" evidence="1">
    <location>
        <begin position="80"/>
        <end position="96"/>
    </location>
</feature>
<proteinExistence type="predicted"/>
<reference evidence="2 3" key="1">
    <citation type="journal article" date="2015" name="Proc. Natl. Acad. Sci. U.S.A.">
        <title>The resurrection genome of Boea hygrometrica: A blueprint for survival of dehydration.</title>
        <authorList>
            <person name="Xiao L."/>
            <person name="Yang G."/>
            <person name="Zhang L."/>
            <person name="Yang X."/>
            <person name="Zhao S."/>
            <person name="Ji Z."/>
            <person name="Zhou Q."/>
            <person name="Hu M."/>
            <person name="Wang Y."/>
            <person name="Chen M."/>
            <person name="Xu Y."/>
            <person name="Jin H."/>
            <person name="Xiao X."/>
            <person name="Hu G."/>
            <person name="Bao F."/>
            <person name="Hu Y."/>
            <person name="Wan P."/>
            <person name="Li L."/>
            <person name="Deng X."/>
            <person name="Kuang T."/>
            <person name="Xiang C."/>
            <person name="Zhu J.K."/>
            <person name="Oliver M.J."/>
            <person name="He Y."/>
        </authorList>
    </citation>
    <scope>NUCLEOTIDE SEQUENCE [LARGE SCALE GENOMIC DNA]</scope>
    <source>
        <strain evidence="3">cv. XS01</strain>
    </source>
</reference>
<gene>
    <name evidence="2" type="ORF">F511_31526</name>
</gene>
<keyword evidence="3" id="KW-1185">Reference proteome</keyword>
<evidence type="ECO:0000256" key="1">
    <source>
        <dbReference type="SAM" id="MobiDB-lite"/>
    </source>
</evidence>
<evidence type="ECO:0000313" key="2">
    <source>
        <dbReference type="EMBL" id="KZV25909.1"/>
    </source>
</evidence>
<dbReference type="AlphaFoldDB" id="A0A2Z7B2Q0"/>
<feature type="compositionally biased region" description="Polar residues" evidence="1">
    <location>
        <begin position="59"/>
        <end position="77"/>
    </location>
</feature>